<protein>
    <submittedName>
        <fullName evidence="2">Uncharacterized protein</fullName>
    </submittedName>
</protein>
<dbReference type="KEGG" id="vg:36843803"/>
<feature type="compositionally biased region" description="Basic and acidic residues" evidence="1">
    <location>
        <begin position="383"/>
        <end position="393"/>
    </location>
</feature>
<proteinExistence type="predicted"/>
<reference evidence="2" key="1">
    <citation type="journal article" date="2018" name="Nat. Commun.">
        <title>Diversity and evolution of the emerging Pandoraviridae family.</title>
        <authorList>
            <person name="Legendre M."/>
            <person name="Fabre E."/>
            <person name="Poirot O."/>
            <person name="Jeudy S."/>
            <person name="Lartigue A."/>
            <person name="Alempic J.M."/>
            <person name="Beucher L."/>
            <person name="Philippe N."/>
            <person name="Bertaux L."/>
            <person name="Christo-Foroux E."/>
            <person name="Labadie K."/>
            <person name="Coute Y."/>
            <person name="Abergel C."/>
            <person name="Claverie J.M."/>
        </authorList>
    </citation>
    <scope>NUCLEOTIDE SEQUENCE [LARGE SCALE GENOMIC DNA]</scope>
    <source>
        <strain evidence="2">Quercus</strain>
    </source>
</reference>
<feature type="compositionally biased region" description="Low complexity" evidence="1">
    <location>
        <begin position="397"/>
        <end position="408"/>
    </location>
</feature>
<feature type="compositionally biased region" description="Basic and acidic residues" evidence="1">
    <location>
        <begin position="421"/>
        <end position="432"/>
    </location>
</feature>
<dbReference type="Proteomes" id="UP000248852">
    <property type="component" value="Segment"/>
</dbReference>
<feature type="compositionally biased region" description="Basic and acidic residues" evidence="1">
    <location>
        <begin position="267"/>
        <end position="290"/>
    </location>
</feature>
<name>A0A2U7U8F0_9VIRU</name>
<feature type="compositionally biased region" description="Basic residues" evidence="1">
    <location>
        <begin position="25"/>
        <end position="39"/>
    </location>
</feature>
<gene>
    <name evidence="2" type="ORF">pqer_cds_240</name>
</gene>
<dbReference type="RefSeq" id="YP_009482931.1">
    <property type="nucleotide sequence ID" value="NC_037667.1"/>
</dbReference>
<feature type="region of interest" description="Disordered" evidence="1">
    <location>
        <begin position="226"/>
        <end position="293"/>
    </location>
</feature>
<feature type="region of interest" description="Disordered" evidence="1">
    <location>
        <begin position="1"/>
        <end position="39"/>
    </location>
</feature>
<dbReference type="EMBL" id="MG011689">
    <property type="protein sequence ID" value="AVK74662.1"/>
    <property type="molecule type" value="Genomic_DNA"/>
</dbReference>
<evidence type="ECO:0000256" key="1">
    <source>
        <dbReference type="SAM" id="MobiDB-lite"/>
    </source>
</evidence>
<evidence type="ECO:0000313" key="2">
    <source>
        <dbReference type="EMBL" id="AVK74662.1"/>
    </source>
</evidence>
<dbReference type="GeneID" id="36843803"/>
<organism evidence="2">
    <name type="scientific">Pandoravirus quercus</name>
    <dbReference type="NCBI Taxonomy" id="2107709"/>
    <lineage>
        <taxon>Viruses</taxon>
        <taxon>Pandoravirus</taxon>
    </lineage>
</organism>
<feature type="region of interest" description="Disordered" evidence="1">
    <location>
        <begin position="374"/>
        <end position="493"/>
    </location>
</feature>
<feature type="compositionally biased region" description="Low complexity" evidence="1">
    <location>
        <begin position="484"/>
        <end position="493"/>
    </location>
</feature>
<sequence length="493" mass="54009">MRLDKATDGTKACACTPHRQEGKRAPTRQRKGHWSCKKKKGEKKTICREHTRTHPRHSLGWTMKMHVRTEKERGDGGDQAIVPTARKRPNTSAAHGSVISANWLLDAASAWLAANKGARCPLRVALASLSNAVRDRLVATTDLRGPALEAARTEALELARSTPEILCTLVMCDLCVSWSRSLLASVRPRVGAGMPPDFVTLTAAFAEASVAQKKADDPSPLYVAYAGADDSERRHDDDNDVNDDNDRESQKERDAQNIVHAVNSTIDGDHGVHEKTKQDDNDSHTDGNKDGHRKRAYGFANEATYVAYRYFLRHAWEGLAGVPDDWQRPLPGDVCGWLDSAMRMRDLALTLPQHRLCLPGGPTVVKHTDGLSHQALSVGQRHTMADDRGKGTERCNQQPHQQQPHQQQYPRAACGAWGTVHDARPSDADHRPWPRRPRPGAPAPVSSAQEASARGERSHAAADGGPVAKSSARTDDNGRVGAWASAARSARRR</sequence>
<accession>A0A2U7U8F0</accession>